<keyword evidence="2" id="KW-1185">Reference proteome</keyword>
<evidence type="ECO:0000313" key="2">
    <source>
        <dbReference type="Proteomes" id="UP000523795"/>
    </source>
</evidence>
<organism evidence="1 2">
    <name type="scientific">Arthrobacter deserti</name>
    <dbReference type="NCBI Taxonomy" id="1742687"/>
    <lineage>
        <taxon>Bacteria</taxon>
        <taxon>Bacillati</taxon>
        <taxon>Actinomycetota</taxon>
        <taxon>Actinomycetes</taxon>
        <taxon>Micrococcales</taxon>
        <taxon>Micrococcaceae</taxon>
        <taxon>Arthrobacter</taxon>
    </lineage>
</organism>
<keyword evidence="1" id="KW-0560">Oxidoreductase</keyword>
<sequence length="111" mass="13029">LCAWHPHSPTSTEAWRFFLVDKDAPTEVKDYLRHYYMRYSGPAGMTEQDDMENWLYATAASTGTVARRYPFKYQQSLGKSTTEFDYPGSVALQPTEQMARGYYRTWQNYMN</sequence>
<evidence type="ECO:0000313" key="1">
    <source>
        <dbReference type="EMBL" id="NKX52737.1"/>
    </source>
</evidence>
<dbReference type="Proteomes" id="UP000523795">
    <property type="component" value="Unassembled WGS sequence"/>
</dbReference>
<comment type="caution">
    <text evidence="1">The sequence shown here is derived from an EMBL/GenBank/DDBJ whole genome shotgun (WGS) entry which is preliminary data.</text>
</comment>
<feature type="non-terminal residue" evidence="1">
    <location>
        <position position="1"/>
    </location>
</feature>
<dbReference type="GO" id="GO:0051213">
    <property type="term" value="F:dioxygenase activity"/>
    <property type="evidence" value="ECO:0007669"/>
    <property type="project" value="UniProtKB-KW"/>
</dbReference>
<gene>
    <name evidence="1" type="ORF">HER39_19605</name>
</gene>
<keyword evidence="1" id="KW-0223">Dioxygenase</keyword>
<protein>
    <submittedName>
        <fullName evidence="1">Aromatic ring-hydroxylating dioxygenase subunit alpha</fullName>
    </submittedName>
</protein>
<dbReference type="Gene3D" id="3.90.380.10">
    <property type="entry name" value="Naphthalene 1,2-dioxygenase Alpha Subunit, Chain A, domain 1"/>
    <property type="match status" value="1"/>
</dbReference>
<reference evidence="1 2" key="1">
    <citation type="submission" date="2020-04" db="EMBL/GenBank/DDBJ databases">
        <authorList>
            <person name="Liu S."/>
        </authorList>
    </citation>
    <scope>NUCLEOTIDE SEQUENCE [LARGE SCALE GENOMIC DNA]</scope>
    <source>
        <strain evidence="1 2">CGMCC 1.15091</strain>
    </source>
</reference>
<proteinExistence type="predicted"/>
<dbReference type="EMBL" id="JAAZSR010000704">
    <property type="protein sequence ID" value="NKX52737.1"/>
    <property type="molecule type" value="Genomic_DNA"/>
</dbReference>
<feature type="non-terminal residue" evidence="1">
    <location>
        <position position="111"/>
    </location>
</feature>
<dbReference type="SUPFAM" id="SSF55961">
    <property type="entry name" value="Bet v1-like"/>
    <property type="match status" value="1"/>
</dbReference>
<accession>A0ABX1JTV4</accession>
<name>A0ABX1JTV4_9MICC</name>